<comment type="caution">
    <text evidence="7">The sequence shown here is derived from an EMBL/GenBank/DDBJ whole genome shotgun (WGS) entry which is preliminary data.</text>
</comment>
<reference evidence="7 8" key="1">
    <citation type="submission" date="2020-08" db="EMBL/GenBank/DDBJ databases">
        <title>Sequencing the genomes of 1000 actinobacteria strains.</title>
        <authorList>
            <person name="Klenk H.-P."/>
        </authorList>
    </citation>
    <scope>NUCLEOTIDE SEQUENCE [LARGE SCALE GENOMIC DNA]</scope>
    <source>
        <strain evidence="7 8">DSM 17945</strain>
    </source>
</reference>
<dbReference type="InterPro" id="IPR000760">
    <property type="entry name" value="Inositol_monophosphatase-like"/>
</dbReference>
<dbReference type="GO" id="GO:0006020">
    <property type="term" value="P:inositol metabolic process"/>
    <property type="evidence" value="ECO:0007669"/>
    <property type="project" value="TreeGrafter"/>
</dbReference>
<dbReference type="PROSITE" id="PS00629">
    <property type="entry name" value="IMP_1"/>
    <property type="match status" value="1"/>
</dbReference>
<proteinExistence type="predicted"/>
<protein>
    <recommendedName>
        <fullName evidence="2">inositol-phosphate phosphatase</fullName>
        <ecNumber evidence="2">3.1.3.25</ecNumber>
    </recommendedName>
</protein>
<dbReference type="AlphaFoldDB" id="A0A7W9JKH5"/>
<dbReference type="PANTHER" id="PTHR20854">
    <property type="entry name" value="INOSITOL MONOPHOSPHATASE"/>
    <property type="match status" value="1"/>
</dbReference>
<evidence type="ECO:0000256" key="3">
    <source>
        <dbReference type="ARBA" id="ARBA00022723"/>
    </source>
</evidence>
<dbReference type="InterPro" id="IPR020583">
    <property type="entry name" value="Inositol_monoP_metal-BS"/>
</dbReference>
<feature type="binding site" evidence="6">
    <location>
        <position position="96"/>
    </location>
    <ligand>
        <name>Mg(2+)</name>
        <dbReference type="ChEBI" id="CHEBI:18420"/>
        <label>1</label>
        <note>catalytic</note>
    </ligand>
</feature>
<comment type="catalytic activity">
    <reaction evidence="1">
        <text>a myo-inositol phosphate + H2O = myo-inositol + phosphate</text>
        <dbReference type="Rhea" id="RHEA:24056"/>
        <dbReference type="ChEBI" id="CHEBI:15377"/>
        <dbReference type="ChEBI" id="CHEBI:17268"/>
        <dbReference type="ChEBI" id="CHEBI:43474"/>
        <dbReference type="ChEBI" id="CHEBI:84139"/>
        <dbReference type="EC" id="3.1.3.25"/>
    </reaction>
</comment>
<feature type="binding site" evidence="6">
    <location>
        <position position="234"/>
    </location>
    <ligand>
        <name>Mg(2+)</name>
        <dbReference type="ChEBI" id="CHEBI:18420"/>
        <label>1</label>
        <note>catalytic</note>
    </ligand>
</feature>
<keyword evidence="5 6" id="KW-0460">Magnesium</keyword>
<evidence type="ECO:0000313" key="8">
    <source>
        <dbReference type="Proteomes" id="UP000567246"/>
    </source>
</evidence>
<evidence type="ECO:0000256" key="6">
    <source>
        <dbReference type="PIRSR" id="PIRSR600760-2"/>
    </source>
</evidence>
<dbReference type="SUPFAM" id="SSF56655">
    <property type="entry name" value="Carbohydrate phosphatase"/>
    <property type="match status" value="1"/>
</dbReference>
<dbReference type="InterPro" id="IPR020550">
    <property type="entry name" value="Inositol_monophosphatase_CS"/>
</dbReference>
<dbReference type="EMBL" id="JACHMW010000001">
    <property type="protein sequence ID" value="MBB5848922.1"/>
    <property type="molecule type" value="Genomic_DNA"/>
</dbReference>
<sequence length="303" mass="30713">MSAPVPSPAALRRIALDAAGAVSADLAAAFRSPSAAGPGPEAKSTHHDLVTVHDRRTEARLVAALTTAVPGSAVLGEELGARDGAGEAARLTWIVDPVDGTSNFAHGFAMFSVSVAAAVDGEVVAGVVLDPVSGLAFSADDDGAWLARPGVAERPLADVARPAPAGGERAQNLVTSYPAGEALALEGEDALRRFGRLVSAHATVRRTVSGALELAYAAAGWADAALYVDTKPWDVAAGQLILRRAGGRWLTPDPAAPSSGRLVDDGPRAHTCPFALAVAPGREVPTTAAVLGDIVASRAADHV</sequence>
<evidence type="ECO:0000256" key="4">
    <source>
        <dbReference type="ARBA" id="ARBA00022801"/>
    </source>
</evidence>
<feature type="binding site" evidence="6">
    <location>
        <position position="77"/>
    </location>
    <ligand>
        <name>Mg(2+)</name>
        <dbReference type="ChEBI" id="CHEBI:18420"/>
        <label>1</label>
        <note>catalytic</note>
    </ligand>
</feature>
<dbReference type="Gene3D" id="3.40.190.80">
    <property type="match status" value="1"/>
</dbReference>
<dbReference type="Proteomes" id="UP000567246">
    <property type="component" value="Unassembled WGS sequence"/>
</dbReference>
<gene>
    <name evidence="7" type="ORF">HDA33_001486</name>
</gene>
<keyword evidence="3 6" id="KW-0479">Metal-binding</keyword>
<dbReference type="RefSeq" id="WP_184172236.1">
    <property type="nucleotide sequence ID" value="NZ_BAABAG010000011.1"/>
</dbReference>
<organism evidence="7 8">
    <name type="scientific">Micrococcus endophyticus</name>
    <dbReference type="NCBI Taxonomy" id="455343"/>
    <lineage>
        <taxon>Bacteria</taxon>
        <taxon>Bacillati</taxon>
        <taxon>Actinomycetota</taxon>
        <taxon>Actinomycetes</taxon>
        <taxon>Micrococcales</taxon>
        <taxon>Micrococcaceae</taxon>
        <taxon>Micrococcus</taxon>
    </lineage>
</organism>
<feature type="binding site" evidence="6">
    <location>
        <position position="99"/>
    </location>
    <ligand>
        <name>Mg(2+)</name>
        <dbReference type="ChEBI" id="CHEBI:18420"/>
        <label>1</label>
        <note>catalytic</note>
    </ligand>
</feature>
<evidence type="ECO:0000313" key="7">
    <source>
        <dbReference type="EMBL" id="MBB5848922.1"/>
    </source>
</evidence>
<evidence type="ECO:0000256" key="5">
    <source>
        <dbReference type="ARBA" id="ARBA00022842"/>
    </source>
</evidence>
<evidence type="ECO:0000256" key="1">
    <source>
        <dbReference type="ARBA" id="ARBA00001033"/>
    </source>
</evidence>
<dbReference type="Gene3D" id="3.30.540.10">
    <property type="entry name" value="Fructose-1,6-Bisphosphatase, subunit A, domain 1"/>
    <property type="match status" value="1"/>
</dbReference>
<keyword evidence="8" id="KW-1185">Reference proteome</keyword>
<keyword evidence="4 7" id="KW-0378">Hydrolase</keyword>
<comment type="cofactor">
    <cofactor evidence="6">
        <name>Mg(2+)</name>
        <dbReference type="ChEBI" id="CHEBI:18420"/>
    </cofactor>
</comment>
<evidence type="ECO:0000256" key="2">
    <source>
        <dbReference type="ARBA" id="ARBA00013106"/>
    </source>
</evidence>
<dbReference type="GO" id="GO:0046854">
    <property type="term" value="P:phosphatidylinositol phosphate biosynthetic process"/>
    <property type="evidence" value="ECO:0007669"/>
    <property type="project" value="InterPro"/>
</dbReference>
<dbReference type="PROSITE" id="PS00630">
    <property type="entry name" value="IMP_2"/>
    <property type="match status" value="1"/>
</dbReference>
<name>A0A7W9JKH5_9MICC</name>
<accession>A0A7W9JKH5</accession>
<dbReference type="GO" id="GO:0007165">
    <property type="term" value="P:signal transduction"/>
    <property type="evidence" value="ECO:0007669"/>
    <property type="project" value="TreeGrafter"/>
</dbReference>
<dbReference type="PRINTS" id="PR00377">
    <property type="entry name" value="IMPHPHTASES"/>
</dbReference>
<dbReference type="GO" id="GO:0008934">
    <property type="term" value="F:inositol monophosphate 1-phosphatase activity"/>
    <property type="evidence" value="ECO:0007669"/>
    <property type="project" value="TreeGrafter"/>
</dbReference>
<dbReference type="PANTHER" id="PTHR20854:SF4">
    <property type="entry name" value="INOSITOL-1-MONOPHOSPHATASE-RELATED"/>
    <property type="match status" value="1"/>
</dbReference>
<dbReference type="EC" id="3.1.3.25" evidence="2"/>
<dbReference type="GO" id="GO:0046872">
    <property type="term" value="F:metal ion binding"/>
    <property type="evidence" value="ECO:0007669"/>
    <property type="project" value="UniProtKB-KW"/>
</dbReference>
<dbReference type="Pfam" id="PF00459">
    <property type="entry name" value="Inositol_P"/>
    <property type="match status" value="1"/>
</dbReference>